<gene>
    <name evidence="3" type="ORF">HPB51_000018</name>
</gene>
<evidence type="ECO:0000313" key="4">
    <source>
        <dbReference type="Proteomes" id="UP000821866"/>
    </source>
</evidence>
<dbReference type="Proteomes" id="UP000821866">
    <property type="component" value="Chromosome 3"/>
</dbReference>
<feature type="compositionally biased region" description="Low complexity" evidence="2">
    <location>
        <begin position="80"/>
        <end position="97"/>
    </location>
</feature>
<evidence type="ECO:0000313" key="3">
    <source>
        <dbReference type="EMBL" id="KAH8029375.1"/>
    </source>
</evidence>
<name>A0A9J6E4F7_RHIMP</name>
<reference evidence="3" key="1">
    <citation type="journal article" date="2020" name="Cell">
        <title>Large-Scale Comparative Analyses of Tick Genomes Elucidate Their Genetic Diversity and Vector Capacities.</title>
        <authorList>
            <consortium name="Tick Genome and Microbiome Consortium (TIGMIC)"/>
            <person name="Jia N."/>
            <person name="Wang J."/>
            <person name="Shi W."/>
            <person name="Du L."/>
            <person name="Sun Y."/>
            <person name="Zhan W."/>
            <person name="Jiang J.F."/>
            <person name="Wang Q."/>
            <person name="Zhang B."/>
            <person name="Ji P."/>
            <person name="Bell-Sakyi L."/>
            <person name="Cui X.M."/>
            <person name="Yuan T.T."/>
            <person name="Jiang B.G."/>
            <person name="Yang W.F."/>
            <person name="Lam T.T."/>
            <person name="Chang Q.C."/>
            <person name="Ding S.J."/>
            <person name="Wang X.J."/>
            <person name="Zhu J.G."/>
            <person name="Ruan X.D."/>
            <person name="Zhao L."/>
            <person name="Wei J.T."/>
            <person name="Ye R.Z."/>
            <person name="Que T.C."/>
            <person name="Du C.H."/>
            <person name="Zhou Y.H."/>
            <person name="Cheng J.X."/>
            <person name="Dai P.F."/>
            <person name="Guo W.B."/>
            <person name="Han X.H."/>
            <person name="Huang E.J."/>
            <person name="Li L.F."/>
            <person name="Wei W."/>
            <person name="Gao Y.C."/>
            <person name="Liu J.Z."/>
            <person name="Shao H.Z."/>
            <person name="Wang X."/>
            <person name="Wang C.C."/>
            <person name="Yang T.C."/>
            <person name="Huo Q.B."/>
            <person name="Li W."/>
            <person name="Chen H.Y."/>
            <person name="Chen S.E."/>
            <person name="Zhou L.G."/>
            <person name="Ni X.B."/>
            <person name="Tian J.H."/>
            <person name="Sheng Y."/>
            <person name="Liu T."/>
            <person name="Pan Y.S."/>
            <person name="Xia L.Y."/>
            <person name="Li J."/>
            <person name="Zhao F."/>
            <person name="Cao W.C."/>
        </authorList>
    </citation>
    <scope>NUCLEOTIDE SEQUENCE</scope>
    <source>
        <strain evidence="3">Rmic-2018</strain>
    </source>
</reference>
<reference evidence="3" key="2">
    <citation type="submission" date="2021-09" db="EMBL/GenBank/DDBJ databases">
        <authorList>
            <person name="Jia N."/>
            <person name="Wang J."/>
            <person name="Shi W."/>
            <person name="Du L."/>
            <person name="Sun Y."/>
            <person name="Zhan W."/>
            <person name="Jiang J."/>
            <person name="Wang Q."/>
            <person name="Zhang B."/>
            <person name="Ji P."/>
            <person name="Sakyi L.B."/>
            <person name="Cui X."/>
            <person name="Yuan T."/>
            <person name="Jiang B."/>
            <person name="Yang W."/>
            <person name="Lam T.T.-Y."/>
            <person name="Chang Q."/>
            <person name="Ding S."/>
            <person name="Wang X."/>
            <person name="Zhu J."/>
            <person name="Ruan X."/>
            <person name="Zhao L."/>
            <person name="Wei J."/>
            <person name="Que T."/>
            <person name="Du C."/>
            <person name="Cheng J."/>
            <person name="Dai P."/>
            <person name="Han X."/>
            <person name="Huang E."/>
            <person name="Gao Y."/>
            <person name="Liu J."/>
            <person name="Shao H."/>
            <person name="Ye R."/>
            <person name="Li L."/>
            <person name="Wei W."/>
            <person name="Wang X."/>
            <person name="Wang C."/>
            <person name="Huo Q."/>
            <person name="Li W."/>
            <person name="Guo W."/>
            <person name="Chen H."/>
            <person name="Chen S."/>
            <person name="Zhou L."/>
            <person name="Zhou L."/>
            <person name="Ni X."/>
            <person name="Tian J."/>
            <person name="Zhou Y."/>
            <person name="Sheng Y."/>
            <person name="Liu T."/>
            <person name="Pan Y."/>
            <person name="Xia L."/>
            <person name="Li J."/>
            <person name="Zhao F."/>
            <person name="Cao W."/>
        </authorList>
    </citation>
    <scope>NUCLEOTIDE SEQUENCE</scope>
    <source>
        <strain evidence="3">Rmic-2018</strain>
        <tissue evidence="3">Larvae</tissue>
    </source>
</reference>
<evidence type="ECO:0000256" key="2">
    <source>
        <dbReference type="SAM" id="MobiDB-lite"/>
    </source>
</evidence>
<sequence length="232" mass="26192">MRLSTGIHNNWLAAVGCEATRDNNSRPTASSWLETWITYGSGTEEYAAIDVLLQHVADLAAEHSYRPPRSAVRKHRAKKTPASASETASESASGSTAKRVRPTAQASWDDRHIAALECYAAESAAETSSQSAGRSQNEATLAFLEARYNQDLEMRLLSYHIDKRKLDLKIRQHEDKMKLLHQQHADDVRLREAEVEMRRMEMMAVLEERRANTAYQASQLQLIKELIEGKKE</sequence>
<keyword evidence="4" id="KW-1185">Reference proteome</keyword>
<comment type="caution">
    <text evidence="3">The sequence shown here is derived from an EMBL/GenBank/DDBJ whole genome shotgun (WGS) entry which is preliminary data.</text>
</comment>
<evidence type="ECO:0000256" key="1">
    <source>
        <dbReference type="SAM" id="Coils"/>
    </source>
</evidence>
<organism evidence="3 4">
    <name type="scientific">Rhipicephalus microplus</name>
    <name type="common">Cattle tick</name>
    <name type="synonym">Boophilus microplus</name>
    <dbReference type="NCBI Taxonomy" id="6941"/>
    <lineage>
        <taxon>Eukaryota</taxon>
        <taxon>Metazoa</taxon>
        <taxon>Ecdysozoa</taxon>
        <taxon>Arthropoda</taxon>
        <taxon>Chelicerata</taxon>
        <taxon>Arachnida</taxon>
        <taxon>Acari</taxon>
        <taxon>Parasitiformes</taxon>
        <taxon>Ixodida</taxon>
        <taxon>Ixodoidea</taxon>
        <taxon>Ixodidae</taxon>
        <taxon>Rhipicephalinae</taxon>
        <taxon>Rhipicephalus</taxon>
        <taxon>Boophilus</taxon>
    </lineage>
</organism>
<dbReference type="PROSITE" id="PS51257">
    <property type="entry name" value="PROKAR_LIPOPROTEIN"/>
    <property type="match status" value="1"/>
</dbReference>
<protein>
    <submittedName>
        <fullName evidence="3">Uncharacterized protein</fullName>
    </submittedName>
</protein>
<feature type="region of interest" description="Disordered" evidence="2">
    <location>
        <begin position="65"/>
        <end position="106"/>
    </location>
</feature>
<dbReference type="AlphaFoldDB" id="A0A9J6E4F7"/>
<accession>A0A9J6E4F7</accession>
<dbReference type="VEuPathDB" id="VectorBase:LOC119178192"/>
<feature type="coiled-coil region" evidence="1">
    <location>
        <begin position="163"/>
        <end position="210"/>
    </location>
</feature>
<dbReference type="EMBL" id="JABSTU010000005">
    <property type="protein sequence ID" value="KAH8029375.1"/>
    <property type="molecule type" value="Genomic_DNA"/>
</dbReference>
<proteinExistence type="predicted"/>
<keyword evidence="1" id="KW-0175">Coiled coil</keyword>